<dbReference type="SUPFAM" id="SSF53474">
    <property type="entry name" value="alpha/beta-Hydrolases"/>
    <property type="match status" value="1"/>
</dbReference>
<dbReference type="RefSeq" id="WP_165972580.1">
    <property type="nucleotide sequence ID" value="NZ_JBEBWM010000001.1"/>
</dbReference>
<gene>
    <name evidence="2" type="ORF">EV686_10580</name>
</gene>
<keyword evidence="3" id="KW-1185">Reference proteome</keyword>
<protein>
    <submittedName>
        <fullName evidence="2">Pimeloyl-ACP methyl ester carboxylesterase</fullName>
    </submittedName>
</protein>
<dbReference type="InterPro" id="IPR000073">
    <property type="entry name" value="AB_hydrolase_1"/>
</dbReference>
<evidence type="ECO:0000259" key="1">
    <source>
        <dbReference type="Pfam" id="PF12697"/>
    </source>
</evidence>
<proteinExistence type="predicted"/>
<dbReference type="Gene3D" id="3.40.50.1820">
    <property type="entry name" value="alpha/beta hydrolase"/>
    <property type="match status" value="1"/>
</dbReference>
<comment type="caution">
    <text evidence="2">The sequence shown here is derived from an EMBL/GenBank/DDBJ whole genome shotgun (WGS) entry which is preliminary data.</text>
</comment>
<dbReference type="InterPro" id="IPR050266">
    <property type="entry name" value="AB_hydrolase_sf"/>
</dbReference>
<dbReference type="AlphaFoldDB" id="A0A4R3V4W4"/>
<dbReference type="Proteomes" id="UP000294692">
    <property type="component" value="Unassembled WGS sequence"/>
</dbReference>
<dbReference type="PANTHER" id="PTHR43798:SF29">
    <property type="entry name" value="AB HYDROLASE-1 DOMAIN-CONTAINING PROTEIN"/>
    <property type="match status" value="1"/>
</dbReference>
<evidence type="ECO:0000313" key="2">
    <source>
        <dbReference type="EMBL" id="TCU98383.1"/>
    </source>
</evidence>
<reference evidence="2 3" key="1">
    <citation type="submission" date="2019-03" db="EMBL/GenBank/DDBJ databases">
        <title>Genomic Encyclopedia of Type Strains, Phase IV (KMG-IV): sequencing the most valuable type-strain genomes for metagenomic binning, comparative biology and taxonomic classification.</title>
        <authorList>
            <person name="Goeker M."/>
        </authorList>
    </citation>
    <scope>NUCLEOTIDE SEQUENCE [LARGE SCALE GENOMIC DNA]</scope>
    <source>
        <strain evidence="2 3">DSM 100048</strain>
    </source>
</reference>
<feature type="domain" description="AB hydrolase-1" evidence="1">
    <location>
        <begin position="35"/>
        <end position="223"/>
    </location>
</feature>
<organism evidence="2 3">
    <name type="scientific">Paracandidimonas soli</name>
    <dbReference type="NCBI Taxonomy" id="1917182"/>
    <lineage>
        <taxon>Bacteria</taxon>
        <taxon>Pseudomonadati</taxon>
        <taxon>Pseudomonadota</taxon>
        <taxon>Betaproteobacteria</taxon>
        <taxon>Burkholderiales</taxon>
        <taxon>Alcaligenaceae</taxon>
        <taxon>Paracandidimonas</taxon>
    </lineage>
</organism>
<evidence type="ECO:0000313" key="3">
    <source>
        <dbReference type="Proteomes" id="UP000294692"/>
    </source>
</evidence>
<dbReference type="EMBL" id="SMBX01000005">
    <property type="protein sequence ID" value="TCU98383.1"/>
    <property type="molecule type" value="Genomic_DNA"/>
</dbReference>
<accession>A0A4R3V4W4</accession>
<sequence length="234" mass="25489">MSRIPLVFLPGLLCDAELWQQQADALSDIADPFIADFARDDSIAGMASRLLDAAPPRFALAALSMGGYVAFEIFRQAPERVMRAALFDTSASPDDVVRARQRRAAIHSLNSGRFAGVTHRMLPTLIHESRVHGPVGETVMRMAERVGAEVFLQQQKAIMGRQDSRPGLASIDVPAMVVVGDSDQLTPVDESLAIHQGIAGSEFHVLPACGHLPPLEMPEETAALLRRWLHRPEG</sequence>
<dbReference type="Pfam" id="PF12697">
    <property type="entry name" value="Abhydrolase_6"/>
    <property type="match status" value="1"/>
</dbReference>
<name>A0A4R3V4W4_9BURK</name>
<dbReference type="PANTHER" id="PTHR43798">
    <property type="entry name" value="MONOACYLGLYCEROL LIPASE"/>
    <property type="match status" value="1"/>
</dbReference>
<dbReference type="InterPro" id="IPR029058">
    <property type="entry name" value="AB_hydrolase_fold"/>
</dbReference>